<dbReference type="Gene3D" id="1.10.10.10">
    <property type="entry name" value="Winged helix-like DNA-binding domain superfamily/Winged helix DNA-binding domain"/>
    <property type="match status" value="1"/>
</dbReference>
<dbReference type="InterPro" id="IPR036388">
    <property type="entry name" value="WH-like_DNA-bd_sf"/>
</dbReference>
<dbReference type="PANTHER" id="PTHR43133">
    <property type="entry name" value="RNA POLYMERASE ECF-TYPE SIGMA FACTO"/>
    <property type="match status" value="1"/>
</dbReference>
<keyword evidence="8" id="KW-1185">Reference proteome</keyword>
<proteinExistence type="inferred from homology"/>
<dbReference type="NCBIfam" id="TIGR02937">
    <property type="entry name" value="sigma70-ECF"/>
    <property type="match status" value="1"/>
</dbReference>
<sequence length="176" mass="20357">MEINQIGNIIPSDQKGFKVLFDSYYFELVIFANRDLKDVELARELVQDVFVALWEHKESLVISISLKAYLFTTVKNKCLNHLKKSAKITMLRKDDLEVGAERNILSEMISNEYQAALAREIDALPDKCRQIFLLKRVHGKSYKAIAEKMNINEKTVENQMGIALKRLRQLAKELIK</sequence>
<dbReference type="InterPro" id="IPR013324">
    <property type="entry name" value="RNA_pol_sigma_r3/r4-like"/>
</dbReference>
<dbReference type="Gene3D" id="1.10.1740.10">
    <property type="match status" value="1"/>
</dbReference>
<evidence type="ECO:0000259" key="6">
    <source>
        <dbReference type="Pfam" id="PF08281"/>
    </source>
</evidence>
<evidence type="ECO:0000259" key="5">
    <source>
        <dbReference type="Pfam" id="PF04542"/>
    </source>
</evidence>
<evidence type="ECO:0000256" key="4">
    <source>
        <dbReference type="ARBA" id="ARBA00023163"/>
    </source>
</evidence>
<keyword evidence="2" id="KW-0805">Transcription regulation</keyword>
<reference evidence="8" key="1">
    <citation type="journal article" date="2019" name="Int. J. Syst. Evol. Microbiol.">
        <title>The Global Catalogue of Microorganisms (GCM) 10K type strain sequencing project: providing services to taxonomists for standard genome sequencing and annotation.</title>
        <authorList>
            <consortium name="The Broad Institute Genomics Platform"/>
            <consortium name="The Broad Institute Genome Sequencing Center for Infectious Disease"/>
            <person name="Wu L."/>
            <person name="Ma J."/>
        </authorList>
    </citation>
    <scope>NUCLEOTIDE SEQUENCE [LARGE SCALE GENOMIC DNA]</scope>
    <source>
        <strain evidence="8">CGMCC 1.15180</strain>
    </source>
</reference>
<dbReference type="Proteomes" id="UP001597361">
    <property type="component" value="Unassembled WGS sequence"/>
</dbReference>
<dbReference type="SUPFAM" id="SSF88946">
    <property type="entry name" value="Sigma2 domain of RNA polymerase sigma factors"/>
    <property type="match status" value="1"/>
</dbReference>
<dbReference type="RefSeq" id="WP_376887265.1">
    <property type="nucleotide sequence ID" value="NZ_JBHUHR010000039.1"/>
</dbReference>
<evidence type="ECO:0000256" key="2">
    <source>
        <dbReference type="ARBA" id="ARBA00023015"/>
    </source>
</evidence>
<dbReference type="InterPro" id="IPR007627">
    <property type="entry name" value="RNA_pol_sigma70_r2"/>
</dbReference>
<dbReference type="CDD" id="cd06171">
    <property type="entry name" value="Sigma70_r4"/>
    <property type="match status" value="1"/>
</dbReference>
<gene>
    <name evidence="7" type="ORF">ACFSKL_15635</name>
</gene>
<feature type="domain" description="RNA polymerase sigma-70 region 2" evidence="5">
    <location>
        <begin position="20"/>
        <end position="86"/>
    </location>
</feature>
<evidence type="ECO:0000256" key="1">
    <source>
        <dbReference type="ARBA" id="ARBA00010641"/>
    </source>
</evidence>
<dbReference type="Pfam" id="PF04542">
    <property type="entry name" value="Sigma70_r2"/>
    <property type="match status" value="1"/>
</dbReference>
<dbReference type="NCBIfam" id="TIGR02985">
    <property type="entry name" value="Sig70_bacteroi1"/>
    <property type="match status" value="1"/>
</dbReference>
<evidence type="ECO:0000313" key="8">
    <source>
        <dbReference type="Proteomes" id="UP001597361"/>
    </source>
</evidence>
<dbReference type="PANTHER" id="PTHR43133:SF46">
    <property type="entry name" value="RNA POLYMERASE SIGMA-70 FACTOR ECF SUBFAMILY"/>
    <property type="match status" value="1"/>
</dbReference>
<dbReference type="Pfam" id="PF08281">
    <property type="entry name" value="Sigma70_r4_2"/>
    <property type="match status" value="1"/>
</dbReference>
<dbReference type="InterPro" id="IPR013325">
    <property type="entry name" value="RNA_pol_sigma_r2"/>
</dbReference>
<evidence type="ECO:0000256" key="3">
    <source>
        <dbReference type="ARBA" id="ARBA00023082"/>
    </source>
</evidence>
<accession>A0ABW4VRL4</accession>
<dbReference type="InterPro" id="IPR039425">
    <property type="entry name" value="RNA_pol_sigma-70-like"/>
</dbReference>
<comment type="caution">
    <text evidence="7">The sequence shown here is derived from an EMBL/GenBank/DDBJ whole genome shotgun (WGS) entry which is preliminary data.</text>
</comment>
<comment type="similarity">
    <text evidence="1">Belongs to the sigma-70 factor family. ECF subfamily.</text>
</comment>
<organism evidence="7 8">
    <name type="scientific">Belliella marina</name>
    <dbReference type="NCBI Taxonomy" id="1644146"/>
    <lineage>
        <taxon>Bacteria</taxon>
        <taxon>Pseudomonadati</taxon>
        <taxon>Bacteroidota</taxon>
        <taxon>Cytophagia</taxon>
        <taxon>Cytophagales</taxon>
        <taxon>Cyclobacteriaceae</taxon>
        <taxon>Belliella</taxon>
    </lineage>
</organism>
<name>A0ABW4VRL4_9BACT</name>
<keyword evidence="3" id="KW-0731">Sigma factor</keyword>
<dbReference type="InterPro" id="IPR013249">
    <property type="entry name" value="RNA_pol_sigma70_r4_t2"/>
</dbReference>
<keyword evidence="4" id="KW-0804">Transcription</keyword>
<dbReference type="EMBL" id="JBHUHR010000039">
    <property type="protein sequence ID" value="MFD2036235.1"/>
    <property type="molecule type" value="Genomic_DNA"/>
</dbReference>
<dbReference type="InterPro" id="IPR014284">
    <property type="entry name" value="RNA_pol_sigma-70_dom"/>
</dbReference>
<evidence type="ECO:0000313" key="7">
    <source>
        <dbReference type="EMBL" id="MFD2036235.1"/>
    </source>
</evidence>
<dbReference type="SUPFAM" id="SSF88659">
    <property type="entry name" value="Sigma3 and sigma4 domains of RNA polymerase sigma factors"/>
    <property type="match status" value="1"/>
</dbReference>
<dbReference type="InterPro" id="IPR014327">
    <property type="entry name" value="RNA_pol_sigma70_bacteroid"/>
</dbReference>
<protein>
    <submittedName>
        <fullName evidence="7">RNA polymerase sigma-70 factor</fullName>
    </submittedName>
</protein>
<feature type="domain" description="RNA polymerase sigma factor 70 region 4 type 2" evidence="6">
    <location>
        <begin position="116"/>
        <end position="167"/>
    </location>
</feature>